<keyword evidence="4" id="KW-1185">Reference proteome</keyword>
<dbReference type="EMBL" id="JAUIZM010000001">
    <property type="protein sequence ID" value="KAK1402106.1"/>
    <property type="molecule type" value="Genomic_DNA"/>
</dbReference>
<sequence>MGLFGLFFFVLKCFKLLAWPSFALGYPLCASIQAIETNCKYHMRKMVTYWVLFSLICLFEHTFSGLLQWLPVWPYAKILAIFWLVIPRFDGAIIAYDSLVSPCLSLQLLQVVLDLLNKNQNLSLEGESFLVVAQRYVDEHGTEALEKLISLKPKNIEPTFSEADIKEVESLNQSSAPAENKLTVQGVHAGEEVDSASTGHKVVLAAWLTLERNPIEISDQQVSQFRQLAIHELLPRMNPGILVELGPCPLITSYCNETYTPAEGFLLKCVSDYYFVLPFIGHSIKAIDVLHAINRKYSGKDVNDDPALDQAYRLVEVNGFFFVALTL</sequence>
<feature type="transmembrane region" description="Helical" evidence="1">
    <location>
        <begin position="47"/>
        <end position="66"/>
    </location>
</feature>
<reference evidence="3" key="1">
    <citation type="submission" date="2023-02" db="EMBL/GenBank/DDBJ databases">
        <title>Genome of toxic invasive species Heracleum sosnowskyi carries increased number of genes despite the absence of recent whole-genome duplications.</title>
        <authorList>
            <person name="Schelkunov M."/>
            <person name="Shtratnikova V."/>
            <person name="Makarenko M."/>
            <person name="Klepikova A."/>
            <person name="Omelchenko D."/>
            <person name="Novikova G."/>
            <person name="Obukhova E."/>
            <person name="Bogdanov V."/>
            <person name="Penin A."/>
            <person name="Logacheva M."/>
        </authorList>
    </citation>
    <scope>NUCLEOTIDE SEQUENCE</scope>
    <source>
        <strain evidence="3">Hsosn_3</strain>
        <tissue evidence="3">Leaf</tissue>
    </source>
</reference>
<keyword evidence="1" id="KW-0812">Transmembrane</keyword>
<comment type="similarity">
    <text evidence="1">Belongs to the DP1 family.</text>
</comment>
<accession>A0AAD8NB53</accession>
<dbReference type="PANTHER" id="PTHR12300:SF43">
    <property type="entry name" value="HVA22-LIKE PROTEIN"/>
    <property type="match status" value="1"/>
</dbReference>
<feature type="signal peptide" evidence="2">
    <location>
        <begin position="1"/>
        <end position="25"/>
    </location>
</feature>
<dbReference type="Pfam" id="PF03134">
    <property type="entry name" value="TB2_DP1_HVA22"/>
    <property type="match status" value="1"/>
</dbReference>
<dbReference type="PANTHER" id="PTHR12300">
    <property type="entry name" value="HVA22-LIKE PROTEINS"/>
    <property type="match status" value="1"/>
</dbReference>
<keyword evidence="1" id="KW-1133">Transmembrane helix</keyword>
<keyword evidence="1" id="KW-0472">Membrane</keyword>
<evidence type="ECO:0000313" key="3">
    <source>
        <dbReference type="EMBL" id="KAK1402106.1"/>
    </source>
</evidence>
<evidence type="ECO:0000256" key="1">
    <source>
        <dbReference type="RuleBase" id="RU362006"/>
    </source>
</evidence>
<evidence type="ECO:0000256" key="2">
    <source>
        <dbReference type="SAM" id="SignalP"/>
    </source>
</evidence>
<protein>
    <recommendedName>
        <fullName evidence="1">HVA22-like protein</fullName>
    </recommendedName>
</protein>
<dbReference type="Proteomes" id="UP001237642">
    <property type="component" value="Unassembled WGS sequence"/>
</dbReference>
<evidence type="ECO:0000313" key="4">
    <source>
        <dbReference type="Proteomes" id="UP001237642"/>
    </source>
</evidence>
<name>A0AAD8NB53_9APIA</name>
<dbReference type="AlphaFoldDB" id="A0AAD8NB53"/>
<organism evidence="3 4">
    <name type="scientific">Heracleum sosnowskyi</name>
    <dbReference type="NCBI Taxonomy" id="360622"/>
    <lineage>
        <taxon>Eukaryota</taxon>
        <taxon>Viridiplantae</taxon>
        <taxon>Streptophyta</taxon>
        <taxon>Embryophyta</taxon>
        <taxon>Tracheophyta</taxon>
        <taxon>Spermatophyta</taxon>
        <taxon>Magnoliopsida</taxon>
        <taxon>eudicotyledons</taxon>
        <taxon>Gunneridae</taxon>
        <taxon>Pentapetalae</taxon>
        <taxon>asterids</taxon>
        <taxon>campanulids</taxon>
        <taxon>Apiales</taxon>
        <taxon>Apiaceae</taxon>
        <taxon>Apioideae</taxon>
        <taxon>apioid superclade</taxon>
        <taxon>Tordylieae</taxon>
        <taxon>Tordyliinae</taxon>
        <taxon>Heracleum</taxon>
    </lineage>
</organism>
<dbReference type="InterPro" id="IPR004345">
    <property type="entry name" value="TB2_DP1_HVA22"/>
</dbReference>
<comment type="subcellular location">
    <subcellularLocation>
        <location evidence="1">Membrane</location>
        <topology evidence="1">Multi-pass membrane protein</topology>
    </subcellularLocation>
</comment>
<proteinExistence type="inferred from homology"/>
<feature type="chain" id="PRO_5042188539" description="HVA22-like protein" evidence="2">
    <location>
        <begin position="26"/>
        <end position="327"/>
    </location>
</feature>
<dbReference type="GO" id="GO:0016020">
    <property type="term" value="C:membrane"/>
    <property type="evidence" value="ECO:0007669"/>
    <property type="project" value="UniProtKB-SubCell"/>
</dbReference>
<keyword evidence="2" id="KW-0732">Signal</keyword>
<comment type="caution">
    <text evidence="3">The sequence shown here is derived from an EMBL/GenBank/DDBJ whole genome shotgun (WGS) entry which is preliminary data.</text>
</comment>
<comment type="caution">
    <text evidence="1">Lacks conserved residue(s) required for the propagation of feature annotation.</text>
</comment>
<gene>
    <name evidence="3" type="ORF">POM88_001711</name>
</gene>
<reference evidence="3" key="2">
    <citation type="submission" date="2023-05" db="EMBL/GenBank/DDBJ databases">
        <authorList>
            <person name="Schelkunov M.I."/>
        </authorList>
    </citation>
    <scope>NUCLEOTIDE SEQUENCE</scope>
    <source>
        <strain evidence="3">Hsosn_3</strain>
        <tissue evidence="3">Leaf</tissue>
    </source>
</reference>